<keyword evidence="3" id="KW-1185">Reference proteome</keyword>
<protein>
    <submittedName>
        <fullName evidence="2">Arylesterase</fullName>
    </submittedName>
</protein>
<dbReference type="PANTHER" id="PTHR30383">
    <property type="entry name" value="THIOESTERASE 1/PROTEASE 1/LYSOPHOSPHOLIPASE L1"/>
    <property type="match status" value="1"/>
</dbReference>
<comment type="caution">
    <text evidence="2">The sequence shown here is derived from an EMBL/GenBank/DDBJ whole genome shotgun (WGS) entry which is preliminary data.</text>
</comment>
<dbReference type="Gene3D" id="3.40.50.1110">
    <property type="entry name" value="SGNH hydrolase"/>
    <property type="match status" value="1"/>
</dbReference>
<dbReference type="Proteomes" id="UP000196878">
    <property type="component" value="Unassembled WGS sequence"/>
</dbReference>
<evidence type="ECO:0000313" key="2">
    <source>
        <dbReference type="EMBL" id="OWJ75213.1"/>
    </source>
</evidence>
<proteinExistence type="predicted"/>
<dbReference type="InterPro" id="IPR036514">
    <property type="entry name" value="SGNH_hydro_sf"/>
</dbReference>
<dbReference type="SUPFAM" id="SSF52266">
    <property type="entry name" value="SGNH hydrolase"/>
    <property type="match status" value="1"/>
</dbReference>
<dbReference type="CDD" id="cd01822">
    <property type="entry name" value="Lysophospholipase_L1_like"/>
    <property type="match status" value="1"/>
</dbReference>
<dbReference type="RefSeq" id="WP_088216722.1">
    <property type="nucleotide sequence ID" value="NZ_NIPW01000041.1"/>
</dbReference>
<feature type="domain" description="SGNH hydrolase-type esterase" evidence="1">
    <location>
        <begin position="44"/>
        <end position="208"/>
    </location>
</feature>
<name>A0A212A7D2_9RHOB</name>
<dbReference type="GO" id="GO:0004622">
    <property type="term" value="F:phosphatidylcholine lysophospholipase activity"/>
    <property type="evidence" value="ECO:0007669"/>
    <property type="project" value="TreeGrafter"/>
</dbReference>
<reference evidence="2 3" key="1">
    <citation type="submission" date="2016-12" db="EMBL/GenBank/DDBJ databases">
        <title>Comparison of Traditional DNA-DNA Hybridization with In Silico Genomic Analysis.</title>
        <authorList>
            <person name="Nicholson A.C."/>
            <person name="Humrighouse B.W."/>
            <person name="Graziano J."/>
            <person name="Lasker B."/>
            <person name="Whitney A.M."/>
            <person name="Mcquiston J.R."/>
        </authorList>
    </citation>
    <scope>NUCLEOTIDE SEQUENCE [LARGE SCALE GENOMIC DNA]</scope>
    <source>
        <strain evidence="2 3">H2240</strain>
    </source>
</reference>
<dbReference type="InterPro" id="IPR013830">
    <property type="entry name" value="SGNH_hydro"/>
</dbReference>
<dbReference type="InterPro" id="IPR051532">
    <property type="entry name" value="Ester_Hydrolysis_Enzymes"/>
</dbReference>
<dbReference type="Pfam" id="PF13472">
    <property type="entry name" value="Lipase_GDSL_2"/>
    <property type="match status" value="1"/>
</dbReference>
<evidence type="ECO:0000313" key="3">
    <source>
        <dbReference type="Proteomes" id="UP000196878"/>
    </source>
</evidence>
<accession>A0A212A7D2</accession>
<dbReference type="OrthoDB" id="9786188at2"/>
<gene>
    <name evidence="2" type="ORF">CDV49_17745</name>
</gene>
<dbReference type="PANTHER" id="PTHR30383:SF5">
    <property type="entry name" value="SGNH HYDROLASE-TYPE ESTERASE DOMAIN-CONTAINING PROTEIN"/>
    <property type="match status" value="1"/>
</dbReference>
<dbReference type="AlphaFoldDB" id="A0A212A7D2"/>
<dbReference type="EMBL" id="NIPW01000041">
    <property type="protein sequence ID" value="OWJ75213.1"/>
    <property type="molecule type" value="Genomic_DNA"/>
</dbReference>
<evidence type="ECO:0000259" key="1">
    <source>
        <dbReference type="Pfam" id="PF13472"/>
    </source>
</evidence>
<sequence>MTRRRSLPACKVSVAKAAVLGLLFLCLVLLAAPSAEARTLRVVAFGDSLMQSFGLPARQSLPVQLEAWLRARGWDVRVENAGVAGDTTRGGRARLDRALRPRPDAMIVSLGGNDAFRGVPYDTAAANLTAIMGEIRVRAIPALLVGVEIPGIHAPALRYNRLWSEVAAAQDVPLYPNFYLGILRHLSTPFEAPRYLLDGIHPNAEGVALVVEALGPAVEAILPR</sequence>
<organism evidence="2 3">
    <name type="scientific">Haematobacter genomosp. 1</name>
    <dbReference type="NCBI Taxonomy" id="366618"/>
    <lineage>
        <taxon>Bacteria</taxon>
        <taxon>Pseudomonadati</taxon>
        <taxon>Pseudomonadota</taxon>
        <taxon>Alphaproteobacteria</taxon>
        <taxon>Rhodobacterales</taxon>
        <taxon>Paracoccaceae</taxon>
        <taxon>Haematobacter</taxon>
    </lineage>
</organism>